<feature type="domain" description="PHD-type" evidence="13">
    <location>
        <begin position="269"/>
        <end position="318"/>
    </location>
</feature>
<dbReference type="Pfam" id="PF25029">
    <property type="entry name" value="MOM1"/>
    <property type="match status" value="1"/>
</dbReference>
<evidence type="ECO:0000256" key="4">
    <source>
        <dbReference type="ARBA" id="ARBA00022741"/>
    </source>
</evidence>
<evidence type="ECO:0000256" key="5">
    <source>
        <dbReference type="ARBA" id="ARBA00022771"/>
    </source>
</evidence>
<dbReference type="Proteomes" id="UP001318860">
    <property type="component" value="Unassembled WGS sequence"/>
</dbReference>
<evidence type="ECO:0000313" key="15">
    <source>
        <dbReference type="Proteomes" id="UP001318860"/>
    </source>
</evidence>
<dbReference type="InterPro" id="IPR019787">
    <property type="entry name" value="Znf_PHD-finger"/>
</dbReference>
<dbReference type="CDD" id="cd18793">
    <property type="entry name" value="SF2_C_SNF"/>
    <property type="match status" value="1"/>
</dbReference>
<protein>
    <recommendedName>
        <fullName evidence="16">Helicase protein MOM1</fullName>
    </recommendedName>
</protein>
<organism evidence="14 15">
    <name type="scientific">Rehmannia glutinosa</name>
    <name type="common">Chinese foxglove</name>
    <dbReference type="NCBI Taxonomy" id="99300"/>
    <lineage>
        <taxon>Eukaryota</taxon>
        <taxon>Viridiplantae</taxon>
        <taxon>Streptophyta</taxon>
        <taxon>Embryophyta</taxon>
        <taxon>Tracheophyta</taxon>
        <taxon>Spermatophyta</taxon>
        <taxon>Magnoliopsida</taxon>
        <taxon>eudicotyledons</taxon>
        <taxon>Gunneridae</taxon>
        <taxon>Pentapetalae</taxon>
        <taxon>asterids</taxon>
        <taxon>lamiids</taxon>
        <taxon>Lamiales</taxon>
        <taxon>Orobanchaceae</taxon>
        <taxon>Rehmannieae</taxon>
        <taxon>Rehmannia</taxon>
    </lineage>
</organism>
<dbReference type="SMART" id="SM00249">
    <property type="entry name" value="PHD"/>
    <property type="match status" value="1"/>
</dbReference>
<dbReference type="InterPro" id="IPR013083">
    <property type="entry name" value="Znf_RING/FYVE/PHD"/>
</dbReference>
<dbReference type="Pfam" id="PF00176">
    <property type="entry name" value="SNF2-rel_dom"/>
    <property type="match status" value="1"/>
</dbReference>
<dbReference type="InterPro" id="IPR001965">
    <property type="entry name" value="Znf_PHD"/>
</dbReference>
<feature type="compositionally biased region" description="Low complexity" evidence="11">
    <location>
        <begin position="2110"/>
        <end position="2121"/>
    </location>
</feature>
<dbReference type="InterPro" id="IPR000330">
    <property type="entry name" value="SNF2_N"/>
</dbReference>
<evidence type="ECO:0000256" key="9">
    <source>
        <dbReference type="ARBA" id="ARBA00023242"/>
    </source>
</evidence>
<dbReference type="PROSITE" id="PS50016">
    <property type="entry name" value="ZF_PHD_2"/>
    <property type="match status" value="1"/>
</dbReference>
<dbReference type="PANTHER" id="PTHR45623">
    <property type="entry name" value="CHROMODOMAIN-HELICASE-DNA-BINDING PROTEIN 3-RELATED-RELATED"/>
    <property type="match status" value="1"/>
</dbReference>
<sequence>MIASSQTMQNSQCLEIGKPPSTPPVKWKSKKLERHNALKRSDRNKENLSSSYSGPKQCAKALTLETMKSERAEVHQESVGMKRKKLTGHSFKSRFQKKCINEIVPVYVAKILENNTNVDPNLMNNVVDEPPAVDGLEDSRATSVFREIFNDSERLPTNFSPTKNKDSTGPVTSINLECVAETTPQSAECENCIVGTCILCSKEKRISYNSKEKELCCCDATAEKDLNRSSTCTDTVDHGAAVTFVSAEKCHLRNLLKETHSDCQMDGHGTVCAVCNNDGELLCCEGKDCKRRYHPSCLDPPLPDVLPGIWHCAKCVNKKLELSVYSVSEGVESIWDVREVELSKAKGIRQRQYLVKYHGLAHIHNHWTARWSAEWTVPHRLLRKRPILHKFHTASSTDASESYEWLVKWQGLDYDHATWELDRSYFLSSSLGQNLMTEYETSSFICCIWILLCQKESLVELSELPASGLNVNDNLLLKNVNKLRECWYKCQNTVIFDNQGQGAQDRTMTLVFFIQSLNEICHPFLIVAASDSLSQWEAEFARLAPSVDVVVYSGNIDNRKGIRASEFYEEGGCVMLQVLLSSPEAVFEDLDMLSCIRWQSIVIDEYQHSGVSIDLEQIKILTTDLRILLDTTSEYLNILSLLDSHHDFSKLKSLKSRKNENIGKLKERVSRFIAYGSTSKYPSSLSTGFPYRYQIISLSSIAQHLFLTLFFFALVQEMTKLGTLGPSRIFFLQFDSFEYLALLQCCDHPYLVDSSVQECMVAEGRHAAELLDVGIKASGKLQLLDMMLTQIQTRGLQSLLGPGRISTGNILDDFLRQRFGPNTFERVDAGVSPARRQTAVNRFNKKETGQFILLLENRACSSSIRLSSLDVIVLYDGDWNPANDFRALQKISIDLAVNQIKVFRLYSSCTVEERPLVLAKKNLNLDNNLQNLSLASIDSLLMWGAECLFSKLDDYHAERSSDLNSISGQLLLNEITEEFQSILSESSEISDRSPVISKAKLDVGSYSTDVPMLGEAKVQLKNVEEPHVFWRNLLDRRSPRWKHIRGQCPRNRKRVQYLVGLLGTSDTENDDVGKKRRSAVKEGGPSSPNHMSGLSSFSPEVDKCGAEERNASSDKQKSLNNSLQEETGRLCQILKLSKQIKADEPWKNIDLYSLSSTCDKVPYSKEFLFDHSVCSTVKLKLKAIILVGGWGRRHSYAEKISGICHLESSHLQRLASNYAGFPNISDGITLCWIAASISKQQVDETESLMLAKQFLNYQCTEEQVHSVYSKLQHLKRMYLQCSLTTADLGGDCLLAEENIPKETFNIDEGSSPSSSVKLSNAKMKIDENCANEEHYEGQILLQQKQALRDKGDLSETSTSIASFPKHSFLDNAINEIQKNCDKRMKKLIRKQQQETQEFCRIWEEKKTKLEKDHKLKVAMVRCIYGEGSARVDRLKMLDDEFAKKMEENNLLQDVQFKDLEAKQLAARDKEKDKAADWMAKAKACKRQALGLQSEEDVVPLTRQHAEDKNSSKGECVLGNYVATSNTSVSNAPSGTPINLVSVNPQIEVGLTLSERSILVEQINQPNLCGEIICANLPVIGEKVPDEMGSVELNKEFSPEVPQTVPYGVVDYVNPEEMISASNKGYDKGDTIDLPGGLVNQRDGTDENPPGDLPLARQISEPSEQTEASPHHRDLLPLQVPEDQIHRSLSAELQDHGAQVVEVQNTFQFEVAASEFVDSVTILQSNSKLLDRHTPVVESESNIEVATLDGIESVTPEQSDALSQDAPLVEYQGTLQIEVTNSTQVGTVTLLQSSADAQAIENFVSIDVSPRENQSTATEVETQSHDLPINSSRTVEGAETEVLSHESASGIVGNLEMPNNNIDIGSVSRIAHETNVELSTHSQNDVAMSQAVVGTVELSNQDVRQLEIDVGHLRRSSHLFSHPNHQVTSWHLLAEPLQNELEKICKETKQLEERHEEMMSWLKSDCEKEIQEIIAQIRNKYEVKLQDAEAEFILKRNGLHENRNKVVMNKLLAEAFGSICVKVSSGHPEIQQGIIPSSFIQHLRHLSPQHSVRPSPEATNLQAFRPSANLHSGPEIRAPPPHIQAFRPSAASFVLPSISQHHLQQLLLSQHLQSPQQPPSTSHNRHENQGGLPPLWGPSLPPLELLTVDVDRRPVYLEDHVSSPLPENHLFGFLVHSWIH</sequence>
<evidence type="ECO:0000256" key="11">
    <source>
        <dbReference type="SAM" id="MobiDB-lite"/>
    </source>
</evidence>
<dbReference type="Gene3D" id="3.30.40.10">
    <property type="entry name" value="Zinc/RING finger domain, C3HC4 (zinc finger)"/>
    <property type="match status" value="1"/>
</dbReference>
<dbReference type="InterPro" id="IPR000953">
    <property type="entry name" value="Chromo/chromo_shadow_dom"/>
</dbReference>
<feature type="region of interest" description="Disordered" evidence="11">
    <location>
        <begin position="1068"/>
        <end position="1100"/>
    </location>
</feature>
<feature type="compositionally biased region" description="Polar residues" evidence="11">
    <location>
        <begin position="1"/>
        <end position="13"/>
    </location>
</feature>
<evidence type="ECO:0000256" key="10">
    <source>
        <dbReference type="PROSITE-ProRule" id="PRU00146"/>
    </source>
</evidence>
<keyword evidence="2" id="KW-0479">Metal-binding</keyword>
<evidence type="ECO:0000256" key="7">
    <source>
        <dbReference type="ARBA" id="ARBA00022833"/>
    </source>
</evidence>
<dbReference type="InterPro" id="IPR011011">
    <property type="entry name" value="Znf_FYVE_PHD"/>
</dbReference>
<evidence type="ECO:0000256" key="8">
    <source>
        <dbReference type="ARBA" id="ARBA00022840"/>
    </source>
</evidence>
<dbReference type="InterPro" id="IPR016197">
    <property type="entry name" value="Chromo-like_dom_sf"/>
</dbReference>
<dbReference type="InterPro" id="IPR027417">
    <property type="entry name" value="P-loop_NTPase"/>
</dbReference>
<feature type="compositionally biased region" description="Basic and acidic residues" evidence="11">
    <location>
        <begin position="34"/>
        <end position="46"/>
    </location>
</feature>
<keyword evidence="7" id="KW-0862">Zinc</keyword>
<name>A0ABR0XW59_REHGL</name>
<feature type="region of interest" description="Disordered" evidence="11">
    <location>
        <begin position="1"/>
        <end position="55"/>
    </location>
</feature>
<gene>
    <name evidence="14" type="ORF">DH2020_000208</name>
</gene>
<keyword evidence="4" id="KW-0547">Nucleotide-binding</keyword>
<keyword evidence="15" id="KW-1185">Reference proteome</keyword>
<evidence type="ECO:0000256" key="6">
    <source>
        <dbReference type="ARBA" id="ARBA00022801"/>
    </source>
</evidence>
<dbReference type="InterPro" id="IPR038718">
    <property type="entry name" value="SNF2-like_sf"/>
</dbReference>
<dbReference type="Pfam" id="PF00628">
    <property type="entry name" value="PHD"/>
    <property type="match status" value="1"/>
</dbReference>
<reference evidence="14 15" key="1">
    <citation type="journal article" date="2021" name="Comput. Struct. Biotechnol. J.">
        <title>De novo genome assembly of the potent medicinal plant Rehmannia glutinosa using nanopore technology.</title>
        <authorList>
            <person name="Ma L."/>
            <person name="Dong C."/>
            <person name="Song C."/>
            <person name="Wang X."/>
            <person name="Zheng X."/>
            <person name="Niu Y."/>
            <person name="Chen S."/>
            <person name="Feng W."/>
        </authorList>
    </citation>
    <scope>NUCLEOTIDE SEQUENCE [LARGE SCALE GENOMIC DNA]</scope>
    <source>
        <strain evidence="14">DH-2019</strain>
    </source>
</reference>
<dbReference type="InterPro" id="IPR001650">
    <property type="entry name" value="Helicase_C-like"/>
</dbReference>
<evidence type="ECO:0000256" key="1">
    <source>
        <dbReference type="ARBA" id="ARBA00004123"/>
    </source>
</evidence>
<keyword evidence="8" id="KW-0067">ATP-binding</keyword>
<feature type="region of interest" description="Disordered" evidence="11">
    <location>
        <begin position="2110"/>
        <end position="2136"/>
    </location>
</feature>
<evidence type="ECO:0000259" key="13">
    <source>
        <dbReference type="PROSITE" id="PS50016"/>
    </source>
</evidence>
<feature type="compositionally biased region" description="Polar residues" evidence="11">
    <location>
        <begin position="1086"/>
        <end position="1098"/>
    </location>
</feature>
<dbReference type="SUPFAM" id="SSF57903">
    <property type="entry name" value="FYVE/PHD zinc finger"/>
    <property type="match status" value="1"/>
</dbReference>
<dbReference type="InterPro" id="IPR056882">
    <property type="entry name" value="MOM1_dom"/>
</dbReference>
<accession>A0ABR0XW59</accession>
<feature type="region of interest" description="Disordered" evidence="11">
    <location>
        <begin position="1621"/>
        <end position="1670"/>
    </location>
</feature>
<dbReference type="InterPro" id="IPR049730">
    <property type="entry name" value="SNF2/RAD54-like_C"/>
</dbReference>
<dbReference type="Gene3D" id="3.40.50.300">
    <property type="entry name" value="P-loop containing nucleotide triphosphate hydrolases"/>
    <property type="match status" value="1"/>
</dbReference>
<dbReference type="Pfam" id="PF00271">
    <property type="entry name" value="Helicase_C"/>
    <property type="match status" value="1"/>
</dbReference>
<evidence type="ECO:0008006" key="16">
    <source>
        <dbReference type="Google" id="ProtNLM"/>
    </source>
</evidence>
<dbReference type="PROSITE" id="PS50013">
    <property type="entry name" value="CHROMO_2"/>
    <property type="match status" value="1"/>
</dbReference>
<comment type="caution">
    <text evidence="14">The sequence shown here is derived from an EMBL/GenBank/DDBJ whole genome shotgun (WGS) entry which is preliminary data.</text>
</comment>
<dbReference type="PROSITE" id="PS01359">
    <property type="entry name" value="ZF_PHD_1"/>
    <property type="match status" value="1"/>
</dbReference>
<evidence type="ECO:0000313" key="14">
    <source>
        <dbReference type="EMBL" id="KAK6163344.1"/>
    </source>
</evidence>
<dbReference type="Gene3D" id="6.10.250.1310">
    <property type="match status" value="1"/>
</dbReference>
<dbReference type="SUPFAM" id="SSF52540">
    <property type="entry name" value="P-loop containing nucleoside triphosphate hydrolases"/>
    <property type="match status" value="2"/>
</dbReference>
<keyword evidence="3" id="KW-0677">Repeat</keyword>
<dbReference type="Gene3D" id="3.40.50.10810">
    <property type="entry name" value="Tandem AAA-ATPase domain"/>
    <property type="match status" value="1"/>
</dbReference>
<feature type="domain" description="Chromo" evidence="12">
    <location>
        <begin position="371"/>
        <end position="420"/>
    </location>
</feature>
<evidence type="ECO:0000256" key="3">
    <source>
        <dbReference type="ARBA" id="ARBA00022737"/>
    </source>
</evidence>
<dbReference type="InterPro" id="IPR019786">
    <property type="entry name" value="Zinc_finger_PHD-type_CS"/>
</dbReference>
<keyword evidence="9" id="KW-0539">Nucleus</keyword>
<proteinExistence type="predicted"/>
<dbReference type="SUPFAM" id="SSF54160">
    <property type="entry name" value="Chromo domain-like"/>
    <property type="match status" value="2"/>
</dbReference>
<keyword evidence="5 10" id="KW-0863">Zinc-finger</keyword>
<dbReference type="PANTHER" id="PTHR45623:SF13">
    <property type="entry name" value="HELICASE PROTEIN MOM1"/>
    <property type="match status" value="1"/>
</dbReference>
<dbReference type="EMBL" id="JABTTQ020000001">
    <property type="protein sequence ID" value="KAK6163344.1"/>
    <property type="molecule type" value="Genomic_DNA"/>
</dbReference>
<evidence type="ECO:0000259" key="12">
    <source>
        <dbReference type="PROSITE" id="PS50013"/>
    </source>
</evidence>
<evidence type="ECO:0000256" key="2">
    <source>
        <dbReference type="ARBA" id="ARBA00022723"/>
    </source>
</evidence>
<dbReference type="Gene3D" id="2.40.50.40">
    <property type="match status" value="1"/>
</dbReference>
<comment type="subcellular location">
    <subcellularLocation>
        <location evidence="1">Nucleus</location>
    </subcellularLocation>
</comment>
<keyword evidence="6" id="KW-0378">Hydrolase</keyword>